<evidence type="ECO:0000256" key="1">
    <source>
        <dbReference type="ARBA" id="ARBA00023015"/>
    </source>
</evidence>
<dbReference type="Gene3D" id="1.10.10.10">
    <property type="entry name" value="Winged helix-like DNA-binding domain superfamily/Winged helix DNA-binding domain"/>
    <property type="match status" value="1"/>
</dbReference>
<dbReference type="CDD" id="cd00090">
    <property type="entry name" value="HTH_ARSR"/>
    <property type="match status" value="1"/>
</dbReference>
<dbReference type="InterPro" id="IPR051011">
    <property type="entry name" value="Metal_resp_trans_reg"/>
</dbReference>
<protein>
    <recommendedName>
        <fullName evidence="4">HTH arsR-type domain-containing protein</fullName>
    </recommendedName>
</protein>
<dbReference type="AlphaFoldDB" id="A0A5C6BHT3"/>
<dbReference type="EMBL" id="SJPP01000001">
    <property type="protein sequence ID" value="TWU11257.1"/>
    <property type="molecule type" value="Genomic_DNA"/>
</dbReference>
<sequence length="113" mass="12692">MNDSCNDNDHQVSVQLALDEAVCARAAGIFRALGDPGRLKVLTMLSKQEMCVTEIAISLDEQMTTISQRLKLLKSERLVRSRRDGKHLFYSLTDNHVLRLVSNAIDHAQEPDD</sequence>
<dbReference type="PANTHER" id="PTHR43132:SF6">
    <property type="entry name" value="HTH-TYPE TRANSCRIPTIONAL REPRESSOR CZRA"/>
    <property type="match status" value="1"/>
</dbReference>
<dbReference type="InterPro" id="IPR036388">
    <property type="entry name" value="WH-like_DNA-bd_sf"/>
</dbReference>
<keyword evidence="6" id="KW-1185">Reference proteome</keyword>
<evidence type="ECO:0000256" key="2">
    <source>
        <dbReference type="ARBA" id="ARBA00023125"/>
    </source>
</evidence>
<dbReference type="GO" id="GO:0003700">
    <property type="term" value="F:DNA-binding transcription factor activity"/>
    <property type="evidence" value="ECO:0007669"/>
    <property type="project" value="InterPro"/>
</dbReference>
<evidence type="ECO:0000259" key="4">
    <source>
        <dbReference type="PROSITE" id="PS50987"/>
    </source>
</evidence>
<dbReference type="GO" id="GO:0003677">
    <property type="term" value="F:DNA binding"/>
    <property type="evidence" value="ECO:0007669"/>
    <property type="project" value="UniProtKB-KW"/>
</dbReference>
<dbReference type="InterPro" id="IPR036390">
    <property type="entry name" value="WH_DNA-bd_sf"/>
</dbReference>
<dbReference type="Pfam" id="PF01022">
    <property type="entry name" value="HTH_5"/>
    <property type="match status" value="1"/>
</dbReference>
<comment type="caution">
    <text evidence="5">The sequence shown here is derived from an EMBL/GenBank/DDBJ whole genome shotgun (WGS) entry which is preliminary data.</text>
</comment>
<keyword evidence="1" id="KW-0805">Transcription regulation</keyword>
<evidence type="ECO:0000256" key="3">
    <source>
        <dbReference type="ARBA" id="ARBA00023163"/>
    </source>
</evidence>
<name>A0A5C6BHT3_9PLAN</name>
<dbReference type="InterPro" id="IPR011991">
    <property type="entry name" value="ArsR-like_HTH"/>
</dbReference>
<dbReference type="OrthoDB" id="274095at2"/>
<proteinExistence type="predicted"/>
<gene>
    <name evidence="5" type="ORF">CA54_00620</name>
</gene>
<dbReference type="NCBIfam" id="NF033788">
    <property type="entry name" value="HTH_metalloreg"/>
    <property type="match status" value="1"/>
</dbReference>
<feature type="domain" description="HTH arsR-type" evidence="4">
    <location>
        <begin position="18"/>
        <end position="112"/>
    </location>
</feature>
<dbReference type="SMART" id="SM00418">
    <property type="entry name" value="HTH_ARSR"/>
    <property type="match status" value="1"/>
</dbReference>
<evidence type="ECO:0000313" key="5">
    <source>
        <dbReference type="EMBL" id="TWU11257.1"/>
    </source>
</evidence>
<dbReference type="SUPFAM" id="SSF46785">
    <property type="entry name" value="Winged helix' DNA-binding domain"/>
    <property type="match status" value="1"/>
</dbReference>
<dbReference type="Proteomes" id="UP000320735">
    <property type="component" value="Unassembled WGS sequence"/>
</dbReference>
<reference evidence="5 6" key="1">
    <citation type="submission" date="2019-02" db="EMBL/GenBank/DDBJ databases">
        <title>Deep-cultivation of Planctomycetes and their phenomic and genomic characterization uncovers novel biology.</title>
        <authorList>
            <person name="Wiegand S."/>
            <person name="Jogler M."/>
            <person name="Boedeker C."/>
            <person name="Pinto D."/>
            <person name="Vollmers J."/>
            <person name="Rivas-Marin E."/>
            <person name="Kohn T."/>
            <person name="Peeters S.H."/>
            <person name="Heuer A."/>
            <person name="Rast P."/>
            <person name="Oberbeckmann S."/>
            <person name="Bunk B."/>
            <person name="Jeske O."/>
            <person name="Meyerdierks A."/>
            <person name="Storesund J.E."/>
            <person name="Kallscheuer N."/>
            <person name="Luecker S."/>
            <person name="Lage O.M."/>
            <person name="Pohl T."/>
            <person name="Merkel B.J."/>
            <person name="Hornburger P."/>
            <person name="Mueller R.-W."/>
            <person name="Bruemmer F."/>
            <person name="Labrenz M."/>
            <person name="Spormann A.M."/>
            <person name="Op Den Camp H."/>
            <person name="Overmann J."/>
            <person name="Amann R."/>
            <person name="Jetten M.S.M."/>
            <person name="Mascher T."/>
            <person name="Medema M.H."/>
            <person name="Devos D.P."/>
            <person name="Kaster A.-K."/>
            <person name="Ovreas L."/>
            <person name="Rohde M."/>
            <person name="Galperin M.Y."/>
            <person name="Jogler C."/>
        </authorList>
    </citation>
    <scope>NUCLEOTIDE SEQUENCE [LARGE SCALE GENOMIC DNA]</scope>
    <source>
        <strain evidence="5 6">CA54</strain>
    </source>
</reference>
<dbReference type="PRINTS" id="PR00778">
    <property type="entry name" value="HTHARSR"/>
</dbReference>
<organism evidence="5 6">
    <name type="scientific">Symmachiella macrocystis</name>
    <dbReference type="NCBI Taxonomy" id="2527985"/>
    <lineage>
        <taxon>Bacteria</taxon>
        <taxon>Pseudomonadati</taxon>
        <taxon>Planctomycetota</taxon>
        <taxon>Planctomycetia</taxon>
        <taxon>Planctomycetales</taxon>
        <taxon>Planctomycetaceae</taxon>
        <taxon>Symmachiella</taxon>
    </lineage>
</organism>
<accession>A0A5C6BHT3</accession>
<evidence type="ECO:0000313" key="6">
    <source>
        <dbReference type="Proteomes" id="UP000320735"/>
    </source>
</evidence>
<dbReference type="InterPro" id="IPR001845">
    <property type="entry name" value="HTH_ArsR_DNA-bd_dom"/>
</dbReference>
<dbReference type="PANTHER" id="PTHR43132">
    <property type="entry name" value="ARSENICAL RESISTANCE OPERON REPRESSOR ARSR-RELATED"/>
    <property type="match status" value="1"/>
</dbReference>
<dbReference type="PROSITE" id="PS50987">
    <property type="entry name" value="HTH_ARSR_2"/>
    <property type="match status" value="1"/>
</dbReference>
<keyword evidence="2" id="KW-0238">DNA-binding</keyword>
<keyword evidence="3" id="KW-0804">Transcription</keyword>